<dbReference type="EMBL" id="QUBG01000002">
    <property type="protein sequence ID" value="TPR45096.1"/>
    <property type="molecule type" value="Genomic_DNA"/>
</dbReference>
<dbReference type="Pfam" id="PF25058">
    <property type="entry name" value="ARM_TT21"/>
    <property type="match status" value="1"/>
</dbReference>
<comment type="caution">
    <text evidence="4">The sequence shown here is derived from an EMBL/GenBank/DDBJ whole genome shotgun (WGS) entry which is preliminary data.</text>
</comment>
<dbReference type="InterPro" id="IPR051012">
    <property type="entry name" value="CellSynth/LPSAsmb/PSIAsmb"/>
</dbReference>
<dbReference type="PANTHER" id="PTHR45586:SF15">
    <property type="entry name" value="TPR REPEAT-CONTAINING PROTEIN YPIA"/>
    <property type="match status" value="1"/>
</dbReference>
<accession>A0A9Q8IMG6</accession>
<feature type="repeat" description="TPR" evidence="3">
    <location>
        <begin position="238"/>
        <end position="271"/>
    </location>
</feature>
<protein>
    <recommendedName>
        <fullName evidence="6">Tetratricopeptide repeat protein</fullName>
    </recommendedName>
</protein>
<dbReference type="RefSeq" id="WP_140924074.1">
    <property type="nucleotide sequence ID" value="NZ_QUBF01000002.1"/>
</dbReference>
<evidence type="ECO:0000313" key="4">
    <source>
        <dbReference type="EMBL" id="TPR45096.1"/>
    </source>
</evidence>
<dbReference type="Proteomes" id="UP000784700">
    <property type="component" value="Unassembled WGS sequence"/>
</dbReference>
<dbReference type="GeneID" id="58108063"/>
<evidence type="ECO:0008006" key="6">
    <source>
        <dbReference type="Google" id="ProtNLM"/>
    </source>
</evidence>
<evidence type="ECO:0000313" key="5">
    <source>
        <dbReference type="Proteomes" id="UP000784700"/>
    </source>
</evidence>
<dbReference type="SUPFAM" id="SSF48452">
    <property type="entry name" value="TPR-like"/>
    <property type="match status" value="1"/>
</dbReference>
<dbReference type="InterPro" id="IPR011990">
    <property type="entry name" value="TPR-like_helical_dom_sf"/>
</dbReference>
<feature type="repeat" description="TPR" evidence="3">
    <location>
        <begin position="204"/>
        <end position="237"/>
    </location>
</feature>
<reference evidence="4" key="1">
    <citation type="submission" date="2018-08" db="EMBL/GenBank/DDBJ databases">
        <title>Comparative genomics of wild bee and flower associated Lactobacillus reveals potential adaptation to the bee host.</title>
        <authorList>
            <person name="Vuong H.Q."/>
            <person name="Mcfrederick Q.S."/>
        </authorList>
    </citation>
    <scope>NUCLEOTIDE SEQUENCE</scope>
    <source>
        <strain evidence="4">HV_63</strain>
    </source>
</reference>
<dbReference type="Pfam" id="PF13432">
    <property type="entry name" value="TPR_16"/>
    <property type="match status" value="1"/>
</dbReference>
<dbReference type="Gene3D" id="1.25.40.10">
    <property type="entry name" value="Tetratricopeptide repeat domain"/>
    <property type="match status" value="2"/>
</dbReference>
<dbReference type="PANTHER" id="PTHR45586">
    <property type="entry name" value="TPR REPEAT-CONTAINING PROTEIN PA4667"/>
    <property type="match status" value="1"/>
</dbReference>
<gene>
    <name evidence="4" type="ORF">DY130_02575</name>
</gene>
<proteinExistence type="predicted"/>
<evidence type="ECO:0000256" key="1">
    <source>
        <dbReference type="ARBA" id="ARBA00022737"/>
    </source>
</evidence>
<keyword evidence="2 3" id="KW-0802">TPR repeat</keyword>
<evidence type="ECO:0000256" key="3">
    <source>
        <dbReference type="PROSITE-ProRule" id="PRU00339"/>
    </source>
</evidence>
<dbReference type="SMART" id="SM00028">
    <property type="entry name" value="TPR"/>
    <property type="match status" value="4"/>
</dbReference>
<dbReference type="AlphaFoldDB" id="A0A9Q8IMG6"/>
<evidence type="ECO:0000256" key="2">
    <source>
        <dbReference type="ARBA" id="ARBA00022803"/>
    </source>
</evidence>
<dbReference type="InterPro" id="IPR019734">
    <property type="entry name" value="TPR_rpt"/>
</dbReference>
<organism evidence="4 5">
    <name type="scientific">Apilactobacillus micheneri</name>
    <dbReference type="NCBI Taxonomy" id="1899430"/>
    <lineage>
        <taxon>Bacteria</taxon>
        <taxon>Bacillati</taxon>
        <taxon>Bacillota</taxon>
        <taxon>Bacilli</taxon>
        <taxon>Lactobacillales</taxon>
        <taxon>Lactobacillaceae</taxon>
        <taxon>Apilactobacillus</taxon>
    </lineage>
</organism>
<dbReference type="PROSITE" id="PS50005">
    <property type="entry name" value="TPR"/>
    <property type="match status" value="2"/>
</dbReference>
<sequence length="420" mass="48165">MSYSEKALDLLESGKIDDFNKQYDLAYHHDSDEMLYSLAEELYSYGFSDQAKKIYQKLLKKFPDEDSLRVDISDILISEGKTDEALAQLSIISSESDAYLQSLVTQADLYQTQGLLDVSREKLLKAKELAPHENVITFALAELLFTMGEYNKAIPLYLGLIKEGVTNISSVNLVERVGISYANDSKFEHAIGYLKQIKTIDMTSDVKFETAFTYLQLKDYDKAIELFQELRESDPQYATLYPYLGQALEEQNKSEDALLVYQEGLSVDQYNEKLYLLSARAATKVDNKELAENYLKEGNKIDPDDIEIVLELSNLFVSEEKYEDNIELLSSYLDDHEMDPQFYWNLAISYDEIDDIKNAHKYYLAAKPYFMDNTTFLKSASLFFRESGDIKNAISLLEMYVTAVPSDDGAAMMLEDYRNY</sequence>
<name>A0A9Q8IMG6_9LACO</name>
<keyword evidence="1" id="KW-0677">Repeat</keyword>